<evidence type="ECO:0000313" key="9">
    <source>
        <dbReference type="EMBL" id="MDI6449119.1"/>
    </source>
</evidence>
<dbReference type="CDD" id="cd09086">
    <property type="entry name" value="ExoIII-like_AP-endo"/>
    <property type="match status" value="1"/>
</dbReference>
<gene>
    <name evidence="9" type="primary">xth</name>
    <name evidence="9" type="ORF">QJ522_08690</name>
</gene>
<feature type="site" description="Interaction with DNA substrate" evidence="7">
    <location>
        <position position="259"/>
    </location>
</feature>
<sequence length="268" mass="30528">MSEEGIATAPGNMKIATFNVNSIRARLPIVVDWLGANRPDVLAVQETKVQDQDFPGEAFDEIGYRYVFRGQKSYNGVALFSRHPIHDAEFGFDDELKDEPRLLKASVNGLTIVNTYVPQGFQPDSDKYRYKLQWFARLGAYFRNRFKPTDPVLWLGDLNVAPQAIDVHDPVSLLGHVCFNPQVQEALEAVMAWGFTDLFRRHCPDPGHYSFWDYRASNAFKQNLGWRIDHLMATETLAQKCTACYIDSQPRTAARPSDHTPVVADFQW</sequence>
<feature type="site" description="Important for catalytic activity" evidence="7">
    <location>
        <position position="229"/>
    </location>
</feature>
<dbReference type="NCBIfam" id="TIGR00195">
    <property type="entry name" value="exoDNase_III"/>
    <property type="match status" value="1"/>
</dbReference>
<keyword evidence="3 9" id="KW-0378">Hydrolase</keyword>
<organism evidence="9 10">
    <name type="scientific">Anaerobaca lacustris</name>
    <dbReference type="NCBI Taxonomy" id="3044600"/>
    <lineage>
        <taxon>Bacteria</taxon>
        <taxon>Pseudomonadati</taxon>
        <taxon>Planctomycetota</taxon>
        <taxon>Phycisphaerae</taxon>
        <taxon>Sedimentisphaerales</taxon>
        <taxon>Anaerobacaceae</taxon>
        <taxon>Anaerobaca</taxon>
    </lineage>
</organism>
<dbReference type="InterPro" id="IPR037493">
    <property type="entry name" value="ExoIII-like"/>
</dbReference>
<evidence type="ECO:0000256" key="6">
    <source>
        <dbReference type="PIRSR" id="PIRSR604808-2"/>
    </source>
</evidence>
<protein>
    <submittedName>
        <fullName evidence="9">Exodeoxyribonuclease III</fullName>
        <ecNumber evidence="9">3.1.11.2</ecNumber>
    </submittedName>
</protein>
<dbReference type="NCBIfam" id="TIGR00633">
    <property type="entry name" value="xth"/>
    <property type="match status" value="1"/>
</dbReference>
<keyword evidence="4 6" id="KW-0460">Magnesium</keyword>
<comment type="similarity">
    <text evidence="1">Belongs to the DNA repair enzymes AP/ExoA family.</text>
</comment>
<feature type="binding site" evidence="6">
    <location>
        <position position="46"/>
    </location>
    <ligand>
        <name>Mg(2+)</name>
        <dbReference type="ChEBI" id="CHEBI:18420"/>
        <label>1</label>
    </ligand>
</feature>
<evidence type="ECO:0000256" key="4">
    <source>
        <dbReference type="ARBA" id="ARBA00022842"/>
    </source>
</evidence>
<dbReference type="InterPro" id="IPR036691">
    <property type="entry name" value="Endo/exonu/phosph_ase_sf"/>
</dbReference>
<dbReference type="GO" id="GO:0046872">
    <property type="term" value="F:metal ion binding"/>
    <property type="evidence" value="ECO:0007669"/>
    <property type="project" value="UniProtKB-KW"/>
</dbReference>
<dbReference type="PANTHER" id="PTHR43250">
    <property type="entry name" value="EXODEOXYRIBONUCLEASE III"/>
    <property type="match status" value="1"/>
</dbReference>
<reference evidence="9" key="1">
    <citation type="submission" date="2023-05" db="EMBL/GenBank/DDBJ databases">
        <title>Anaerotaeda fermentans gen. nov., sp. nov., a novel anaerobic planctomycete of the new family within the order Sedimentisphaerales isolated from Taman Peninsula, Russia.</title>
        <authorList>
            <person name="Khomyakova M.A."/>
            <person name="Merkel A.Y."/>
            <person name="Slobodkin A.I."/>
        </authorList>
    </citation>
    <scope>NUCLEOTIDE SEQUENCE</scope>
    <source>
        <strain evidence="9">M17dextr</strain>
    </source>
</reference>
<feature type="binding site" evidence="6">
    <location>
        <position position="157"/>
    </location>
    <ligand>
        <name>Mg(2+)</name>
        <dbReference type="ChEBI" id="CHEBI:18420"/>
        <label>1</label>
    </ligand>
</feature>
<feature type="site" description="Transition state stabilizer" evidence="7">
    <location>
        <position position="159"/>
    </location>
</feature>
<feature type="binding site" evidence="6">
    <location>
        <position position="19"/>
    </location>
    <ligand>
        <name>Mg(2+)</name>
        <dbReference type="ChEBI" id="CHEBI:18420"/>
        <label>1</label>
    </ligand>
</feature>
<dbReference type="GO" id="GO:0008311">
    <property type="term" value="F:double-stranded DNA 3'-5' DNA exonuclease activity"/>
    <property type="evidence" value="ECO:0007669"/>
    <property type="project" value="UniProtKB-EC"/>
</dbReference>
<dbReference type="SUPFAM" id="SSF56219">
    <property type="entry name" value="DNase I-like"/>
    <property type="match status" value="1"/>
</dbReference>
<dbReference type="PANTHER" id="PTHR43250:SF2">
    <property type="entry name" value="EXODEOXYRIBONUCLEASE III"/>
    <property type="match status" value="1"/>
</dbReference>
<dbReference type="InterPro" id="IPR004808">
    <property type="entry name" value="AP_endonuc_1"/>
</dbReference>
<dbReference type="GO" id="GO:0003677">
    <property type="term" value="F:DNA binding"/>
    <property type="evidence" value="ECO:0007669"/>
    <property type="project" value="InterPro"/>
</dbReference>
<dbReference type="PROSITE" id="PS51435">
    <property type="entry name" value="AP_NUCLEASE_F1_4"/>
    <property type="match status" value="1"/>
</dbReference>
<dbReference type="RefSeq" id="WP_349244526.1">
    <property type="nucleotide sequence ID" value="NZ_JASCXX010000008.1"/>
</dbReference>
<dbReference type="InterPro" id="IPR020847">
    <property type="entry name" value="AP_endonuclease_F1_BS"/>
</dbReference>
<evidence type="ECO:0000256" key="7">
    <source>
        <dbReference type="PIRSR" id="PIRSR604808-3"/>
    </source>
</evidence>
<feature type="active site" description="Proton acceptor" evidence="5">
    <location>
        <position position="259"/>
    </location>
</feature>
<dbReference type="Proteomes" id="UP001431776">
    <property type="component" value="Unassembled WGS sequence"/>
</dbReference>
<feature type="domain" description="Endonuclease/exonuclease/phosphatase" evidence="8">
    <location>
        <begin position="16"/>
        <end position="259"/>
    </location>
</feature>
<feature type="binding site" evidence="6">
    <location>
        <position position="159"/>
    </location>
    <ligand>
        <name>Mg(2+)</name>
        <dbReference type="ChEBI" id="CHEBI:18420"/>
        <label>1</label>
    </ligand>
</feature>
<evidence type="ECO:0000259" key="8">
    <source>
        <dbReference type="Pfam" id="PF03372"/>
    </source>
</evidence>
<dbReference type="Pfam" id="PF03372">
    <property type="entry name" value="Exo_endo_phos"/>
    <property type="match status" value="1"/>
</dbReference>
<comment type="caution">
    <text evidence="9">The sequence shown here is derived from an EMBL/GenBank/DDBJ whole genome shotgun (WGS) entry which is preliminary data.</text>
</comment>
<evidence type="ECO:0000313" key="10">
    <source>
        <dbReference type="Proteomes" id="UP001431776"/>
    </source>
</evidence>
<feature type="active site" evidence="5">
    <location>
        <position position="116"/>
    </location>
</feature>
<keyword evidence="2 6" id="KW-0479">Metal-binding</keyword>
<dbReference type="InterPro" id="IPR005135">
    <property type="entry name" value="Endo/exonuclease/phosphatase"/>
</dbReference>
<dbReference type="AlphaFoldDB" id="A0AAW6TZI4"/>
<evidence type="ECO:0000256" key="2">
    <source>
        <dbReference type="ARBA" id="ARBA00022723"/>
    </source>
</evidence>
<proteinExistence type="inferred from homology"/>
<dbReference type="Gene3D" id="3.60.10.10">
    <property type="entry name" value="Endonuclease/exonuclease/phosphatase"/>
    <property type="match status" value="1"/>
</dbReference>
<dbReference type="EC" id="3.1.11.2" evidence="9"/>
<dbReference type="PROSITE" id="PS00726">
    <property type="entry name" value="AP_NUCLEASE_F1_1"/>
    <property type="match status" value="1"/>
</dbReference>
<keyword evidence="6" id="KW-0464">Manganese</keyword>
<dbReference type="GO" id="GO:0004519">
    <property type="term" value="F:endonuclease activity"/>
    <property type="evidence" value="ECO:0007669"/>
    <property type="project" value="InterPro"/>
</dbReference>
<keyword evidence="10" id="KW-1185">Reference proteome</keyword>
<evidence type="ECO:0000256" key="1">
    <source>
        <dbReference type="ARBA" id="ARBA00007092"/>
    </source>
</evidence>
<dbReference type="GO" id="GO:0006281">
    <property type="term" value="P:DNA repair"/>
    <property type="evidence" value="ECO:0007669"/>
    <property type="project" value="InterPro"/>
</dbReference>
<evidence type="ECO:0000256" key="5">
    <source>
        <dbReference type="PIRSR" id="PIRSR604808-1"/>
    </source>
</evidence>
<dbReference type="EMBL" id="JASCXX010000008">
    <property type="protein sequence ID" value="MDI6449119.1"/>
    <property type="molecule type" value="Genomic_DNA"/>
</dbReference>
<feature type="binding site" evidence="6">
    <location>
        <position position="258"/>
    </location>
    <ligand>
        <name>Mg(2+)</name>
        <dbReference type="ChEBI" id="CHEBI:18420"/>
        <label>1</label>
    </ligand>
</feature>
<feature type="active site" description="Proton donor/acceptor" evidence="5">
    <location>
        <position position="157"/>
    </location>
</feature>
<accession>A0AAW6TZI4</accession>
<evidence type="ECO:0000256" key="3">
    <source>
        <dbReference type="ARBA" id="ARBA00022801"/>
    </source>
</evidence>
<name>A0AAW6TZI4_9BACT</name>
<comment type="cofactor">
    <cofactor evidence="6">
        <name>Mg(2+)</name>
        <dbReference type="ChEBI" id="CHEBI:18420"/>
    </cofactor>
    <cofactor evidence="6">
        <name>Mn(2+)</name>
        <dbReference type="ChEBI" id="CHEBI:29035"/>
    </cofactor>
    <text evidence="6">Probably binds two magnesium or manganese ions per subunit.</text>
</comment>
<feature type="binding site" evidence="6">
    <location>
        <position position="259"/>
    </location>
    <ligand>
        <name>Mg(2+)</name>
        <dbReference type="ChEBI" id="CHEBI:18420"/>
        <label>1</label>
    </ligand>
</feature>